<evidence type="ECO:0000256" key="6">
    <source>
        <dbReference type="ARBA" id="ARBA00023065"/>
    </source>
</evidence>
<dbReference type="PANTHER" id="PTHR32024">
    <property type="entry name" value="TRK SYSTEM POTASSIUM UPTAKE PROTEIN TRKG-RELATED"/>
    <property type="match status" value="1"/>
</dbReference>
<keyword evidence="5 8" id="KW-1133">Transmembrane helix</keyword>
<evidence type="ECO:0000313" key="10">
    <source>
        <dbReference type="Proteomes" id="UP001550603"/>
    </source>
</evidence>
<evidence type="ECO:0000256" key="5">
    <source>
        <dbReference type="ARBA" id="ARBA00022989"/>
    </source>
</evidence>
<feature type="transmembrane region" description="Helical" evidence="8">
    <location>
        <begin position="133"/>
        <end position="154"/>
    </location>
</feature>
<sequence length="458" mass="47996">MGLATRLRSWSSLLVAHPARAVVVAFALAVLLGAVLLSLPFATERGSSPGMVTALFTATSAVCVTGLAVVDTGTYWSGFGEGVILALIQVGGFGIMTLASLLAVLISGRLRLRMQLTAQAETKSLGIGDVRRVLLGVAGTTMVVELAVGAVLSLRFRYGYGEDIGSAVYLGYFHAVSAFNNAGFGLHADSLTRYAQDPWVTLPVAAAVILGGLGFPVLLELMRHRRRRRTTGHRTWSLHAKLTLITTVVLLIAGTLLTCLLEWTNPGTLGPHTTAGKILDGFFHSAMSRTAGFNTIDVGALHSSTLLMTCVLMFIGGGSAGTAGGIKVTTFAVLLAAILAEVRGEPTSTVLGRRLAPHALRQALTVALLGVGLVMGSTLVLLTLTDEPMDAVLFETVSAFATVGLSTGITADLPTAGQLLLVVLMFVGRLGPITLVSALALRERTRRYDLPEERPVIG</sequence>
<feature type="transmembrane region" description="Helical" evidence="8">
    <location>
        <begin position="51"/>
        <end position="70"/>
    </location>
</feature>
<proteinExistence type="predicted"/>
<feature type="transmembrane region" description="Helical" evidence="8">
    <location>
        <begin position="363"/>
        <end position="384"/>
    </location>
</feature>
<protein>
    <submittedName>
        <fullName evidence="9">Potassium transporter TrkG</fullName>
    </submittedName>
</protein>
<dbReference type="Proteomes" id="UP001550603">
    <property type="component" value="Unassembled WGS sequence"/>
</dbReference>
<comment type="subcellular location">
    <subcellularLocation>
        <location evidence="1">Cell membrane</location>
        <topology evidence="1">Multi-pass membrane protein</topology>
    </subcellularLocation>
</comment>
<feature type="transmembrane region" description="Helical" evidence="8">
    <location>
        <begin position="311"/>
        <end position="342"/>
    </location>
</feature>
<feature type="transmembrane region" description="Helical" evidence="8">
    <location>
        <begin position="20"/>
        <end position="39"/>
    </location>
</feature>
<evidence type="ECO:0000256" key="1">
    <source>
        <dbReference type="ARBA" id="ARBA00004651"/>
    </source>
</evidence>
<dbReference type="Pfam" id="PF02386">
    <property type="entry name" value="TrkH"/>
    <property type="match status" value="1"/>
</dbReference>
<keyword evidence="7 8" id="KW-0472">Membrane</keyword>
<gene>
    <name evidence="9" type="ORF">ABZ568_34460</name>
</gene>
<dbReference type="InterPro" id="IPR003445">
    <property type="entry name" value="Cat_transpt"/>
</dbReference>
<keyword evidence="10" id="KW-1185">Reference proteome</keyword>
<evidence type="ECO:0000256" key="8">
    <source>
        <dbReference type="SAM" id="Phobius"/>
    </source>
</evidence>
<dbReference type="EMBL" id="JBEYBN010000073">
    <property type="protein sequence ID" value="MEU2271438.1"/>
    <property type="molecule type" value="Genomic_DNA"/>
</dbReference>
<keyword evidence="4 8" id="KW-0812">Transmembrane</keyword>
<name>A0ABV2Y597_9ACTN</name>
<keyword evidence="3" id="KW-1003">Cell membrane</keyword>
<feature type="transmembrane region" description="Helical" evidence="8">
    <location>
        <begin position="82"/>
        <end position="106"/>
    </location>
</feature>
<dbReference type="RefSeq" id="WP_359793181.1">
    <property type="nucleotide sequence ID" value="NZ_JBEYBN010000073.1"/>
</dbReference>
<reference evidence="9 10" key="1">
    <citation type="submission" date="2024-06" db="EMBL/GenBank/DDBJ databases">
        <title>The Natural Products Discovery Center: Release of the First 8490 Sequenced Strains for Exploring Actinobacteria Biosynthetic Diversity.</title>
        <authorList>
            <person name="Kalkreuter E."/>
            <person name="Kautsar S.A."/>
            <person name="Yang D."/>
            <person name="Bader C.D."/>
            <person name="Teijaro C.N."/>
            <person name="Fluegel L."/>
            <person name="Davis C.M."/>
            <person name="Simpson J.R."/>
            <person name="Lauterbach L."/>
            <person name="Steele A.D."/>
            <person name="Gui C."/>
            <person name="Meng S."/>
            <person name="Li G."/>
            <person name="Viehrig K."/>
            <person name="Ye F."/>
            <person name="Su P."/>
            <person name="Kiefer A.F."/>
            <person name="Nichols A."/>
            <person name="Cepeda A.J."/>
            <person name="Yan W."/>
            <person name="Fan B."/>
            <person name="Jiang Y."/>
            <person name="Adhikari A."/>
            <person name="Zheng C.-J."/>
            <person name="Schuster L."/>
            <person name="Cowan T.M."/>
            <person name="Smanski M.J."/>
            <person name="Chevrette M.G."/>
            <person name="De Carvalho L.P.S."/>
            <person name="Shen B."/>
        </authorList>
    </citation>
    <scope>NUCLEOTIDE SEQUENCE [LARGE SCALE GENOMIC DNA]</scope>
    <source>
        <strain evidence="9 10">NPDC019583</strain>
    </source>
</reference>
<evidence type="ECO:0000256" key="7">
    <source>
        <dbReference type="ARBA" id="ARBA00023136"/>
    </source>
</evidence>
<evidence type="ECO:0000313" key="9">
    <source>
        <dbReference type="EMBL" id="MEU2271438.1"/>
    </source>
</evidence>
<organism evidence="9 10">
    <name type="scientific">Streptomyces olindensis</name>
    <dbReference type="NCBI Taxonomy" id="358823"/>
    <lineage>
        <taxon>Bacteria</taxon>
        <taxon>Bacillati</taxon>
        <taxon>Actinomycetota</taxon>
        <taxon>Actinomycetes</taxon>
        <taxon>Kitasatosporales</taxon>
        <taxon>Streptomycetaceae</taxon>
        <taxon>Streptomyces</taxon>
    </lineage>
</organism>
<feature type="transmembrane region" description="Helical" evidence="8">
    <location>
        <begin position="419"/>
        <end position="441"/>
    </location>
</feature>
<comment type="caution">
    <text evidence="9">The sequence shown here is derived from an EMBL/GenBank/DDBJ whole genome shotgun (WGS) entry which is preliminary data.</text>
</comment>
<feature type="transmembrane region" description="Helical" evidence="8">
    <location>
        <begin position="199"/>
        <end position="221"/>
    </location>
</feature>
<keyword evidence="2" id="KW-0813">Transport</keyword>
<evidence type="ECO:0000256" key="3">
    <source>
        <dbReference type="ARBA" id="ARBA00022475"/>
    </source>
</evidence>
<keyword evidence="6" id="KW-0406">Ion transport</keyword>
<accession>A0ABV2Y597</accession>
<evidence type="ECO:0000256" key="4">
    <source>
        <dbReference type="ARBA" id="ARBA00022692"/>
    </source>
</evidence>
<evidence type="ECO:0000256" key="2">
    <source>
        <dbReference type="ARBA" id="ARBA00022448"/>
    </source>
</evidence>
<feature type="transmembrane region" description="Helical" evidence="8">
    <location>
        <begin position="242"/>
        <end position="263"/>
    </location>
</feature>
<dbReference type="PANTHER" id="PTHR32024:SF1">
    <property type="entry name" value="KTR SYSTEM POTASSIUM UPTAKE PROTEIN B"/>
    <property type="match status" value="1"/>
</dbReference>